<keyword evidence="5" id="KW-0597">Phosphoprotein</keyword>
<evidence type="ECO:0000313" key="15">
    <source>
        <dbReference type="Proteomes" id="UP000694580"/>
    </source>
</evidence>
<evidence type="ECO:0000256" key="5">
    <source>
        <dbReference type="ARBA" id="ARBA00022553"/>
    </source>
</evidence>
<feature type="domain" description="ASD1" evidence="12">
    <location>
        <begin position="858"/>
        <end position="966"/>
    </location>
</feature>
<feature type="region of interest" description="Disordered" evidence="10">
    <location>
        <begin position="1213"/>
        <end position="1284"/>
    </location>
</feature>
<dbReference type="PROSITE" id="PS51307">
    <property type="entry name" value="ASD2"/>
    <property type="match status" value="1"/>
</dbReference>
<feature type="region of interest" description="Disordered" evidence="10">
    <location>
        <begin position="110"/>
        <end position="163"/>
    </location>
</feature>
<feature type="compositionally biased region" description="Basic and acidic residues" evidence="10">
    <location>
        <begin position="557"/>
        <end position="566"/>
    </location>
</feature>
<feature type="region of interest" description="Disordered" evidence="10">
    <location>
        <begin position="303"/>
        <end position="368"/>
    </location>
</feature>
<dbReference type="InterPro" id="IPR027685">
    <property type="entry name" value="Shroom_fam"/>
</dbReference>
<dbReference type="Pfam" id="PF08688">
    <property type="entry name" value="ASD1"/>
    <property type="match status" value="1"/>
</dbReference>
<feature type="compositionally biased region" description="Low complexity" evidence="10">
    <location>
        <begin position="1053"/>
        <end position="1070"/>
    </location>
</feature>
<comment type="similarity">
    <text evidence="2">Belongs to the shroom family.</text>
</comment>
<dbReference type="PANTHER" id="PTHR15012:SF33">
    <property type="entry name" value="PROTEIN SHROOM3"/>
    <property type="match status" value="1"/>
</dbReference>
<keyword evidence="3" id="KW-0217">Developmental protein</keyword>
<dbReference type="SUPFAM" id="SSF50156">
    <property type="entry name" value="PDZ domain-like"/>
    <property type="match status" value="1"/>
</dbReference>
<keyword evidence="4" id="KW-0963">Cytoplasm</keyword>
<dbReference type="GO" id="GO:0005912">
    <property type="term" value="C:adherens junction"/>
    <property type="evidence" value="ECO:0007669"/>
    <property type="project" value="TreeGrafter"/>
</dbReference>
<dbReference type="GO" id="GO:0016324">
    <property type="term" value="C:apical plasma membrane"/>
    <property type="evidence" value="ECO:0007669"/>
    <property type="project" value="TreeGrafter"/>
</dbReference>
<feature type="region of interest" description="Disordered" evidence="10">
    <location>
        <begin position="1315"/>
        <end position="1409"/>
    </location>
</feature>
<feature type="compositionally biased region" description="Basic and acidic residues" evidence="10">
    <location>
        <begin position="1173"/>
        <end position="1182"/>
    </location>
</feature>
<evidence type="ECO:0000256" key="3">
    <source>
        <dbReference type="ARBA" id="ARBA00022473"/>
    </source>
</evidence>
<dbReference type="Proteomes" id="UP000694580">
    <property type="component" value="Chromosome 3"/>
</dbReference>
<evidence type="ECO:0000259" key="12">
    <source>
        <dbReference type="PROSITE" id="PS51306"/>
    </source>
</evidence>
<feature type="region of interest" description="Disordered" evidence="10">
    <location>
        <begin position="539"/>
        <end position="639"/>
    </location>
</feature>
<dbReference type="GO" id="GO:0005874">
    <property type="term" value="C:microtubule"/>
    <property type="evidence" value="ECO:0007669"/>
    <property type="project" value="UniProtKB-KW"/>
</dbReference>
<keyword evidence="7 9" id="KW-0009">Actin-binding</keyword>
<evidence type="ECO:0000256" key="6">
    <source>
        <dbReference type="ARBA" id="ARBA00022701"/>
    </source>
</evidence>
<dbReference type="CDD" id="cd06750">
    <property type="entry name" value="PDZ_shroom2_3_4-like"/>
    <property type="match status" value="1"/>
</dbReference>
<reference evidence="14" key="2">
    <citation type="submission" date="2025-08" db="UniProtKB">
        <authorList>
            <consortium name="Ensembl"/>
        </authorList>
    </citation>
    <scope>IDENTIFICATION</scope>
</reference>
<feature type="compositionally biased region" description="Polar residues" evidence="10">
    <location>
        <begin position="111"/>
        <end position="121"/>
    </location>
</feature>
<organism evidence="14 15">
    <name type="scientific">Denticeps clupeoides</name>
    <name type="common">denticle herring</name>
    <dbReference type="NCBI Taxonomy" id="299321"/>
    <lineage>
        <taxon>Eukaryota</taxon>
        <taxon>Metazoa</taxon>
        <taxon>Chordata</taxon>
        <taxon>Craniata</taxon>
        <taxon>Vertebrata</taxon>
        <taxon>Euteleostomi</taxon>
        <taxon>Actinopterygii</taxon>
        <taxon>Neopterygii</taxon>
        <taxon>Teleostei</taxon>
        <taxon>Clupei</taxon>
        <taxon>Clupeiformes</taxon>
        <taxon>Denticipitoidei</taxon>
        <taxon>Denticipitidae</taxon>
        <taxon>Denticeps</taxon>
    </lineage>
</organism>
<dbReference type="Pfam" id="PF00595">
    <property type="entry name" value="PDZ"/>
    <property type="match status" value="1"/>
</dbReference>
<dbReference type="GO" id="GO:0030864">
    <property type="term" value="C:cortical actin cytoskeleton"/>
    <property type="evidence" value="ECO:0007669"/>
    <property type="project" value="TreeGrafter"/>
</dbReference>
<evidence type="ECO:0000256" key="7">
    <source>
        <dbReference type="ARBA" id="ARBA00023203"/>
    </source>
</evidence>
<feature type="region of interest" description="Disordered" evidence="10">
    <location>
        <begin position="719"/>
        <end position="748"/>
    </location>
</feature>
<feature type="region of interest" description="Disordered" evidence="10">
    <location>
        <begin position="1151"/>
        <end position="1190"/>
    </location>
</feature>
<feature type="compositionally biased region" description="Polar residues" evidence="10">
    <location>
        <begin position="1827"/>
        <end position="1837"/>
    </location>
</feature>
<feature type="domain" description="ASD2" evidence="13">
    <location>
        <begin position="1561"/>
        <end position="1826"/>
    </location>
</feature>
<evidence type="ECO:0000256" key="2">
    <source>
        <dbReference type="ARBA" id="ARBA00006469"/>
    </source>
</evidence>
<feature type="compositionally biased region" description="Polar residues" evidence="10">
    <location>
        <begin position="539"/>
        <end position="555"/>
    </location>
</feature>
<feature type="compositionally biased region" description="Polar residues" evidence="10">
    <location>
        <begin position="1071"/>
        <end position="1088"/>
    </location>
</feature>
<dbReference type="GO" id="GO:0007015">
    <property type="term" value="P:actin filament organization"/>
    <property type="evidence" value="ECO:0007669"/>
    <property type="project" value="TreeGrafter"/>
</dbReference>
<dbReference type="SMART" id="SM00228">
    <property type="entry name" value="PDZ"/>
    <property type="match status" value="1"/>
</dbReference>
<sequence>MDSGFSAGSAAVRRGTSLYVEARLLGGAPWGFTLKGGLEHGEPLIVSKVEEGGKVDQLEHPLLPGDQVVIINEVELSGFRQEAISLVKGSYKTLQLTVRRECCPGPCCAESSPQNDPANHNPSRDRGCSGGVKLRIRNRRSEPASRPHSWHSTKLGDGQQDPSMMQISQGSMGAPWHQNCHSSVSTTDLSTYEVNYLRKSPDQYSSRGSMESLDPAHLTYSSCHQLSASKSSNSIDHLHSKRDSAYSSFSTSSSIPEYLAAVPTFPKERSYSMEHVPQQKGAESMQQADIRYVRTVYDPQQGVSEEHEVMSGSLLRNSEGRMVSRSGESSSGSAYHHGNSSSGSSCSSGSSGGTSASHQHSVGPVWSHTPHRNSYECLKGAPAPPLRSDSFAAIRNHERPNSWSSLEQPRSLRSLHKGSWHHSSGPVASGKSSFGLEGQLHTVIEKSPESSPTTKPKQGFPQSSQPGRLMLPTGIYPVPQPEPHFAQIPTSCPISSSVYPALTKENTYPSQRDQFVERGLGSGDGVSVENGYQSNVLCHASSPPQGSTQYKSPGSQHAEKEVEEPQTKCSIYRTHLQGRPLVQTIRQERRDPYTPTQPRGDRHRYSQHNTELPDNSQHSRQEEPVRLTEPNLQQSHDQVPQGQFVHANRINSAPSQTLVQGMRQHSDSSPPHDAEHPLTRLENALAEVQRCASPESTISQGSFQSERSMSVLEKVSHFERRESTKVRSHSLGHGASYRPNHDPASAKSSFSGIEDLCSMLDRSTNSRVRAPSSCSSSQGQNMACQESTIELQQRRGSSDQTYIQRSILHDPALALHRSKSSYHLSEENRNDFLWRDELHESAGLHQDTSFNRAYRDSIKDAQPKVLRSTSFRRKDLSVSPPPVSVKHMSLERKGPKTSPKPTNMSPHTPKERHVVTPDMNERILPPELPSVPPVGPPVVRIGARKRLTVEQKKRSYSEPENMHEVGVSDPETTTLGQRKHPQQLLMPETSVADRRRMFEMVAIRNACPKPSSSRPELKQMQQDALADYMERKTGLRIDGRMHRPHSAYLQLASSSSTDSHSLSSTSSVTSLQETVPDNSSMMNRQSSTLPSNLHSYFYYNRNSERPHMEYHHSLYRQPSKTREPQRPTRAPSLSQTGNLEPYHGQALIQQKEGPLERAASARSSGKSASAEDLLDRREDKAVPQHFRARSSPAVETFHEDFLAREVCPLEVGSRDSLPSRLPTNRSVDNVKPERPASASAVRVEHYQLNQGPSQLNTPVTRREKSRHGDRPRSHSASGLAASVGLPCPFQPGTVTSQDWQSSDRLCQANLDAITFPTTPQTGTQQLEVSKGRAGTVRQSSTDTSTSEDTLKDFPIEGVCQQKAPKTPVAPPQDRSSSETVSPSPPELPPKLYRKSQKKAPPSPLHLSHNLPSLRISESNLQITPLPSISQDDDEVFLRELAPPPAPLSPTLPIRETDITEDFPLPPSPVTVLLPGEGANYQGTEAQPPSRTLQANSLDYTAVHRGTVSPEARSTPLFPSPDAHLQYQRLGSISTDKEPKELDLDNHLLSKRERSAAEQKVAALARDLVSRDKSLTLLLDSWVGKNAMDLMEEIFPAGGLSSRRQRRSSLQQEDRKADGLYSFQEAHPADVRHMETDVDEVDTDLRQKLGELLQALAGCMDGLRGEREQLGEEHKRLSVVGEAMEALVQERCKPNERDKYRMFIGDLDKIINLHLSLSGRLARVENALSTLESEPETEDSVEEKKSLQQKRKQLCSQQEDARELKENLDRRERVVLDILGGYLSSMQLRDYQHYVRVRPALLIRQRHLDDLIRQGEEQLLRLGETLSDETTPQLSPSLWNPLGSKSVPRPTTVTSL</sequence>
<dbReference type="PANTHER" id="PTHR15012">
    <property type="entry name" value="APICAL PROTEIN/SHROOM-RELATED"/>
    <property type="match status" value="1"/>
</dbReference>
<keyword evidence="8" id="KW-0206">Cytoskeleton</keyword>
<proteinExistence type="inferred from homology"/>
<accession>A0AAY4ER00</accession>
<dbReference type="GeneID" id="114786559"/>
<dbReference type="FunFam" id="2.30.42.10:FF:000100">
    <property type="entry name" value="Shroom family member 2"/>
    <property type="match status" value="1"/>
</dbReference>
<reference evidence="14" key="3">
    <citation type="submission" date="2025-09" db="UniProtKB">
        <authorList>
            <consortium name="Ensembl"/>
        </authorList>
    </citation>
    <scope>IDENTIFICATION</scope>
</reference>
<dbReference type="Gene3D" id="6.10.250.3120">
    <property type="match status" value="1"/>
</dbReference>
<feature type="region of interest" description="Disordered" evidence="10">
    <location>
        <begin position="1730"/>
        <end position="1753"/>
    </location>
</feature>
<feature type="compositionally biased region" description="Low complexity" evidence="10">
    <location>
        <begin position="1158"/>
        <end position="1170"/>
    </location>
</feature>
<reference evidence="14 15" key="1">
    <citation type="submission" date="2020-06" db="EMBL/GenBank/DDBJ databases">
        <authorList>
            <consortium name="Wellcome Sanger Institute Data Sharing"/>
        </authorList>
    </citation>
    <scope>NUCLEOTIDE SEQUENCE [LARGE SCALE GENOMIC DNA]</scope>
</reference>
<evidence type="ECO:0000256" key="4">
    <source>
        <dbReference type="ARBA" id="ARBA00022490"/>
    </source>
</evidence>
<dbReference type="InterPro" id="IPR036034">
    <property type="entry name" value="PDZ_sf"/>
</dbReference>
<feature type="compositionally biased region" description="Basic and acidic residues" evidence="10">
    <location>
        <begin position="1260"/>
        <end position="1272"/>
    </location>
</feature>
<keyword evidence="15" id="KW-1185">Reference proteome</keyword>
<dbReference type="GO" id="GO:0051015">
    <property type="term" value="F:actin filament binding"/>
    <property type="evidence" value="ECO:0007669"/>
    <property type="project" value="InterPro"/>
</dbReference>
<feature type="region of interest" description="Disordered" evidence="10">
    <location>
        <begin position="1115"/>
        <end position="1139"/>
    </location>
</feature>
<evidence type="ECO:0000259" key="11">
    <source>
        <dbReference type="PROSITE" id="PS50106"/>
    </source>
</evidence>
<feature type="compositionally biased region" description="Basic and acidic residues" evidence="10">
    <location>
        <begin position="617"/>
        <end position="626"/>
    </location>
</feature>
<evidence type="ECO:0000313" key="14">
    <source>
        <dbReference type="Ensembl" id="ENSDCDP00010059793.1"/>
    </source>
</evidence>
<feature type="compositionally biased region" description="Polar residues" evidence="10">
    <location>
        <begin position="1247"/>
        <end position="1259"/>
    </location>
</feature>
<dbReference type="InterPro" id="IPR014800">
    <property type="entry name" value="ASD1_dom"/>
</dbReference>
<name>A0AAY4ER00_9TELE</name>
<feature type="compositionally biased region" description="Basic and acidic residues" evidence="10">
    <location>
        <begin position="950"/>
        <end position="963"/>
    </location>
</feature>
<dbReference type="InterPro" id="IPR001478">
    <property type="entry name" value="PDZ"/>
</dbReference>
<comment type="subcellular location">
    <subcellularLocation>
        <location evidence="1">Cytoplasm</location>
        <location evidence="1">Cytoskeleton</location>
    </subcellularLocation>
</comment>
<feature type="region of interest" description="Disordered" evidence="10">
    <location>
        <begin position="1826"/>
        <end position="1855"/>
    </location>
</feature>
<dbReference type="GeneTree" id="ENSGT00940000157778"/>
<evidence type="ECO:0000259" key="13">
    <source>
        <dbReference type="PROSITE" id="PS51307"/>
    </source>
</evidence>
<protein>
    <recommendedName>
        <fullName evidence="16">Protein Shroom3-like</fullName>
    </recommendedName>
</protein>
<feature type="region of interest" description="Disordered" evidence="10">
    <location>
        <begin position="865"/>
        <end position="913"/>
    </location>
</feature>
<dbReference type="PROSITE" id="PS51306">
    <property type="entry name" value="ASD1"/>
    <property type="match status" value="1"/>
</dbReference>
<feature type="compositionally biased region" description="Polar residues" evidence="10">
    <location>
        <begin position="630"/>
        <end position="639"/>
    </location>
</feature>
<evidence type="ECO:0008006" key="16">
    <source>
        <dbReference type="Google" id="ProtNLM"/>
    </source>
</evidence>
<dbReference type="Gene3D" id="2.30.42.10">
    <property type="match status" value="1"/>
</dbReference>
<feature type="region of interest" description="Disordered" evidence="10">
    <location>
        <begin position="446"/>
        <end position="473"/>
    </location>
</feature>
<dbReference type="RefSeq" id="XP_028829592.1">
    <property type="nucleotide sequence ID" value="XM_028973759.1"/>
</dbReference>
<evidence type="ECO:0000256" key="10">
    <source>
        <dbReference type="SAM" id="MobiDB-lite"/>
    </source>
</evidence>
<evidence type="ECO:0000256" key="1">
    <source>
        <dbReference type="ARBA" id="ARBA00004245"/>
    </source>
</evidence>
<dbReference type="Ensembl" id="ENSDCDT00010070523.1">
    <property type="protein sequence ID" value="ENSDCDP00010059793.1"/>
    <property type="gene ID" value="ENSDCDG00010033360.1"/>
</dbReference>
<dbReference type="PROSITE" id="PS50106">
    <property type="entry name" value="PDZ"/>
    <property type="match status" value="1"/>
</dbReference>
<evidence type="ECO:0000256" key="8">
    <source>
        <dbReference type="ARBA" id="ARBA00023212"/>
    </source>
</evidence>
<feature type="domain" description="PDZ" evidence="11">
    <location>
        <begin position="17"/>
        <end position="102"/>
    </location>
</feature>
<feature type="compositionally biased region" description="Polar residues" evidence="10">
    <location>
        <begin position="607"/>
        <end position="616"/>
    </location>
</feature>
<evidence type="ECO:0000256" key="9">
    <source>
        <dbReference type="PROSITE-ProRule" id="PRU00637"/>
    </source>
</evidence>
<dbReference type="Pfam" id="PF08687">
    <property type="entry name" value="ASD2"/>
    <property type="match status" value="1"/>
</dbReference>
<gene>
    <name evidence="14" type="primary">SHROOM3</name>
</gene>
<keyword evidence="6" id="KW-0493">Microtubule</keyword>
<dbReference type="InterPro" id="IPR014799">
    <property type="entry name" value="ASD2_dom"/>
</dbReference>
<feature type="compositionally biased region" description="Low complexity" evidence="10">
    <location>
        <begin position="1315"/>
        <end position="1325"/>
    </location>
</feature>
<feature type="region of interest" description="Disordered" evidence="10">
    <location>
        <begin position="950"/>
        <end position="982"/>
    </location>
</feature>
<dbReference type="GO" id="GO:0043296">
    <property type="term" value="C:apical junction complex"/>
    <property type="evidence" value="ECO:0007669"/>
    <property type="project" value="TreeGrafter"/>
</dbReference>
<feature type="compositionally biased region" description="Polar residues" evidence="10">
    <location>
        <begin position="449"/>
        <end position="466"/>
    </location>
</feature>
<feature type="region of interest" description="Disordered" evidence="10">
    <location>
        <begin position="1051"/>
        <end position="1088"/>
    </location>
</feature>
<feature type="compositionally biased region" description="Low complexity" evidence="10">
    <location>
        <begin position="320"/>
        <end position="361"/>
    </location>
</feature>